<evidence type="ECO:0000256" key="6">
    <source>
        <dbReference type="RuleBase" id="RU361187"/>
    </source>
</evidence>
<evidence type="ECO:0000256" key="5">
    <source>
        <dbReference type="PIRSR" id="PIRSR606710-2"/>
    </source>
</evidence>
<dbReference type="InterPro" id="IPR041542">
    <property type="entry name" value="GH43_C2"/>
</dbReference>
<feature type="site" description="Important for catalytic activity, responsible for pKa modulation of the active site Glu and correct orientation of both the proton donor and substrate" evidence="5">
    <location>
        <position position="141"/>
    </location>
</feature>
<dbReference type="PANTHER" id="PTHR42812:SF12">
    <property type="entry name" value="BETA-XYLOSIDASE-RELATED"/>
    <property type="match status" value="1"/>
</dbReference>
<dbReference type="CDD" id="cd18617">
    <property type="entry name" value="GH43_XynB-like"/>
    <property type="match status" value="1"/>
</dbReference>
<dbReference type="GO" id="GO:0004553">
    <property type="term" value="F:hydrolase activity, hydrolyzing O-glycosyl compounds"/>
    <property type="evidence" value="ECO:0007669"/>
    <property type="project" value="InterPro"/>
</dbReference>
<dbReference type="InterPro" id="IPR023296">
    <property type="entry name" value="Glyco_hydro_beta-prop_sf"/>
</dbReference>
<evidence type="ECO:0000256" key="4">
    <source>
        <dbReference type="PIRSR" id="PIRSR606710-1"/>
    </source>
</evidence>
<keyword evidence="9" id="KW-1185">Reference proteome</keyword>
<protein>
    <submittedName>
        <fullName evidence="8">Glycoside hydrolase family 43 protein</fullName>
    </submittedName>
</protein>
<dbReference type="Pfam" id="PF17851">
    <property type="entry name" value="GH43_C2"/>
    <property type="match status" value="1"/>
</dbReference>
<name>A0A401U5Z4_9BACT</name>
<dbReference type="Pfam" id="PF04616">
    <property type="entry name" value="Glyco_hydro_43"/>
    <property type="match status" value="1"/>
</dbReference>
<dbReference type="Gene3D" id="2.60.120.200">
    <property type="match status" value="1"/>
</dbReference>
<dbReference type="SUPFAM" id="SSF75005">
    <property type="entry name" value="Arabinanase/levansucrase/invertase"/>
    <property type="match status" value="1"/>
</dbReference>
<evidence type="ECO:0000313" key="9">
    <source>
        <dbReference type="Proteomes" id="UP000288227"/>
    </source>
</evidence>
<comment type="similarity">
    <text evidence="1 6">Belongs to the glycosyl hydrolase 43 family.</text>
</comment>
<accession>A0A401U5Z4</accession>
<dbReference type="SUPFAM" id="SSF49899">
    <property type="entry name" value="Concanavalin A-like lectins/glucanases"/>
    <property type="match status" value="1"/>
</dbReference>
<dbReference type="AlphaFoldDB" id="A0A401U5Z4"/>
<feature type="active site" description="Proton donor" evidence="4">
    <location>
        <position position="207"/>
    </location>
</feature>
<dbReference type="EMBL" id="BHXQ01000001">
    <property type="protein sequence ID" value="GCC50307.1"/>
    <property type="molecule type" value="Genomic_DNA"/>
</dbReference>
<reference evidence="8 9" key="1">
    <citation type="submission" date="2018-11" db="EMBL/GenBank/DDBJ databases">
        <title>Chryseotalea sanarue gen. nov., sp., nov., a member of the family Cytophagaceae, isolated from a brackish lake in Hamamatsu Japan.</title>
        <authorList>
            <person name="Maejima Y."/>
            <person name="Iino T."/>
            <person name="Muraguchi Y."/>
            <person name="Fukuda K."/>
            <person name="Ohkuma M."/>
            <person name="Moriuchi R."/>
            <person name="Dohra H."/>
            <person name="Kimbara K."/>
            <person name="Shintani M."/>
        </authorList>
    </citation>
    <scope>NUCLEOTIDE SEQUENCE [LARGE SCALE GENOMIC DNA]</scope>
    <source>
        <strain evidence="8 9">Ys</strain>
    </source>
</reference>
<evidence type="ECO:0000256" key="2">
    <source>
        <dbReference type="ARBA" id="ARBA00022801"/>
    </source>
</evidence>
<dbReference type="Gene3D" id="2.115.10.20">
    <property type="entry name" value="Glycosyl hydrolase domain, family 43"/>
    <property type="match status" value="1"/>
</dbReference>
<evidence type="ECO:0000259" key="7">
    <source>
        <dbReference type="Pfam" id="PF17851"/>
    </source>
</evidence>
<dbReference type="InterPro" id="IPR051795">
    <property type="entry name" value="Glycosyl_Hydrlase_43"/>
</dbReference>
<dbReference type="PANTHER" id="PTHR42812">
    <property type="entry name" value="BETA-XYLOSIDASE"/>
    <property type="match status" value="1"/>
</dbReference>
<dbReference type="PROSITE" id="PS51257">
    <property type="entry name" value="PROKAR_LIPOPROTEIN"/>
    <property type="match status" value="1"/>
</dbReference>
<keyword evidence="2 6" id="KW-0378">Hydrolase</keyword>
<keyword evidence="3 6" id="KW-0326">Glycosidase</keyword>
<dbReference type="InterPro" id="IPR013320">
    <property type="entry name" value="ConA-like_dom_sf"/>
</dbReference>
<dbReference type="GO" id="GO:0005975">
    <property type="term" value="P:carbohydrate metabolic process"/>
    <property type="evidence" value="ECO:0007669"/>
    <property type="project" value="InterPro"/>
</dbReference>
<feature type="domain" description="Beta-xylosidase C-terminal Concanavalin A-like" evidence="7">
    <location>
        <begin position="351"/>
        <end position="549"/>
    </location>
</feature>
<organism evidence="8 9">
    <name type="scientific">Chryseotalea sanaruensis</name>
    <dbReference type="NCBI Taxonomy" id="2482724"/>
    <lineage>
        <taxon>Bacteria</taxon>
        <taxon>Pseudomonadati</taxon>
        <taxon>Bacteroidota</taxon>
        <taxon>Cytophagia</taxon>
        <taxon>Cytophagales</taxon>
        <taxon>Chryseotaleaceae</taxon>
        <taxon>Chryseotalea</taxon>
    </lineage>
</organism>
<dbReference type="RefSeq" id="WP_127120949.1">
    <property type="nucleotide sequence ID" value="NZ_BHXQ01000001.1"/>
</dbReference>
<dbReference type="InterPro" id="IPR006710">
    <property type="entry name" value="Glyco_hydro_43"/>
</dbReference>
<gene>
    <name evidence="8" type="ORF">SanaruYs_05220</name>
</gene>
<evidence type="ECO:0000256" key="3">
    <source>
        <dbReference type="ARBA" id="ARBA00023295"/>
    </source>
</evidence>
<sequence length="559" mass="63638">MKKLSLLILMLVLFACQTKREQFTNPILAGFYPDPSICKVGEYYYLVTSTFVYYPGIPVFRSKDLVNWKLISYVIHKPEIFNVEGSRVSRGLFAPSIRYHDGLFYVSCTLIDRGGNFISTSADPEKGWSDPTWFPQVNGIDPSPYFDEDGRAYLIYNSIAPDNAPLYDGHRTIRIIEFGIDSLNAIGEESILINGGTDLSKKPVWIEAPHIFKKDGYYYLIAAEGGTAYQHSEVVFRSRSLTGPYISYEKNPILTQRHLDPKRTNPITTTGHADFVETENGEWWAVFLGCRPYVDKDYYNNGRETFLAPVKWIDGWPVINPDFDEVRYTYDYPLPKAETGSRPQSGNFIFKDDFSTDQLALEWMFLRAPKEAWYSLSDKTGSLNLKVRPEQCTEYVNPSFVGHRQQHLNSSASTSLSLETQKENEKAGLLIFQNEEHFYFLCKSVADGKPVVQLYQSGVKDSSMLLLVSKPLDIATRDIRLKIESKGDQYAFYYATNNVDWISMDRNVDAKFLSTQVAGGFVGCIYAMYATSLGEPSTATASFDWFSYEGDDDVYKQKQ</sequence>
<comment type="caution">
    <text evidence="8">The sequence shown here is derived from an EMBL/GenBank/DDBJ whole genome shotgun (WGS) entry which is preliminary data.</text>
</comment>
<feature type="active site" description="Proton acceptor" evidence="4">
    <location>
        <position position="34"/>
    </location>
</feature>
<proteinExistence type="inferred from homology"/>
<evidence type="ECO:0000313" key="8">
    <source>
        <dbReference type="EMBL" id="GCC50307.1"/>
    </source>
</evidence>
<dbReference type="OrthoDB" id="9801455at2"/>
<evidence type="ECO:0000256" key="1">
    <source>
        <dbReference type="ARBA" id="ARBA00009865"/>
    </source>
</evidence>
<dbReference type="Proteomes" id="UP000288227">
    <property type="component" value="Unassembled WGS sequence"/>
</dbReference>